<dbReference type="GO" id="GO:0006355">
    <property type="term" value="P:regulation of DNA-templated transcription"/>
    <property type="evidence" value="ECO:0007669"/>
    <property type="project" value="InterPro"/>
</dbReference>
<dbReference type="InterPro" id="IPR003593">
    <property type="entry name" value="AAA+_ATPase"/>
</dbReference>
<dbReference type="PROSITE" id="PS50045">
    <property type="entry name" value="SIGMA54_INTERACT_4"/>
    <property type="match status" value="1"/>
</dbReference>
<evidence type="ECO:0000256" key="1">
    <source>
        <dbReference type="ARBA" id="ARBA00022741"/>
    </source>
</evidence>
<dbReference type="GO" id="GO:0043565">
    <property type="term" value="F:sequence-specific DNA binding"/>
    <property type="evidence" value="ECO:0007669"/>
    <property type="project" value="InterPro"/>
</dbReference>
<dbReference type="InterPro" id="IPR058031">
    <property type="entry name" value="AAA_lid_NorR"/>
</dbReference>
<proteinExistence type="predicted"/>
<dbReference type="SMART" id="SM00382">
    <property type="entry name" value="AAA"/>
    <property type="match status" value="1"/>
</dbReference>
<dbReference type="GO" id="GO:0005524">
    <property type="term" value="F:ATP binding"/>
    <property type="evidence" value="ECO:0007669"/>
    <property type="project" value="UniProtKB-KW"/>
</dbReference>
<dbReference type="Gene3D" id="3.40.50.300">
    <property type="entry name" value="P-loop containing nucleotide triphosphate hydrolases"/>
    <property type="match status" value="1"/>
</dbReference>
<gene>
    <name evidence="6" type="ORF">LCGC14_0012700</name>
</gene>
<dbReference type="SUPFAM" id="SSF46689">
    <property type="entry name" value="Homeodomain-like"/>
    <property type="match status" value="1"/>
</dbReference>
<sequence>MTLIASDAQPDFAALLEGFDVPAILVSADYEILATNRNYRDSFGDIDYRQSPRCFRVSHGYDVPCDQAGESCPLSAARASGSKERVLHIHQTPRGREHVDVEMVPIKAPDGSLKYFVELLKPVAIASAEISSDDMVGSSPAFNTMLENITRVGPTDASVLLLGKSGTGKELAAIAIHRASARSDSAIVTLECSGLTESLFESELFGHVKGAFTGASFNSPGLVEAADGGTLFLDEIGDVPLEMQVKLLRLIETGTYRQVGSRELKRADFRLICATHKNLFDMVRQGRFRQDLYYRINVFPIHMPSLQERTSDIPVLARSMLQKLDKSGRCVMTDSAVKALQAHQFHGNIRELRNILARAMVLNNTHVIDGKVINSCLSIDDSAHSVDLTLPDLKTNEALYLQRVLAACDNNKEKAADIAGISVRSLYRKLEE</sequence>
<feature type="domain" description="Sigma-54 factor interaction" evidence="5">
    <location>
        <begin position="135"/>
        <end position="361"/>
    </location>
</feature>
<dbReference type="EMBL" id="LAZR01000002">
    <property type="protein sequence ID" value="KKO11769.1"/>
    <property type="molecule type" value="Genomic_DNA"/>
</dbReference>
<keyword evidence="1" id="KW-0547">Nucleotide-binding</keyword>
<dbReference type="Gene3D" id="1.10.8.60">
    <property type="match status" value="1"/>
</dbReference>
<dbReference type="InterPro" id="IPR009057">
    <property type="entry name" value="Homeodomain-like_sf"/>
</dbReference>
<dbReference type="Gene3D" id="1.10.10.60">
    <property type="entry name" value="Homeodomain-like"/>
    <property type="match status" value="1"/>
</dbReference>
<dbReference type="CDD" id="cd00009">
    <property type="entry name" value="AAA"/>
    <property type="match status" value="1"/>
</dbReference>
<dbReference type="PANTHER" id="PTHR32071">
    <property type="entry name" value="TRANSCRIPTIONAL REGULATORY PROTEIN"/>
    <property type="match status" value="1"/>
</dbReference>
<reference evidence="6" key="1">
    <citation type="journal article" date="2015" name="Nature">
        <title>Complex archaea that bridge the gap between prokaryotes and eukaryotes.</title>
        <authorList>
            <person name="Spang A."/>
            <person name="Saw J.H."/>
            <person name="Jorgensen S.L."/>
            <person name="Zaremba-Niedzwiedzka K."/>
            <person name="Martijn J."/>
            <person name="Lind A.E."/>
            <person name="van Eijk R."/>
            <person name="Schleper C."/>
            <person name="Guy L."/>
            <person name="Ettema T.J."/>
        </authorList>
    </citation>
    <scope>NUCLEOTIDE SEQUENCE</scope>
</reference>
<dbReference type="Pfam" id="PF25601">
    <property type="entry name" value="AAA_lid_14"/>
    <property type="match status" value="1"/>
</dbReference>
<name>A0A0F9Z3P7_9ZZZZ</name>
<dbReference type="Pfam" id="PF02954">
    <property type="entry name" value="HTH_8"/>
    <property type="match status" value="1"/>
</dbReference>
<keyword evidence="2" id="KW-0067">ATP-binding</keyword>
<keyword evidence="4" id="KW-0804">Transcription</keyword>
<dbReference type="AlphaFoldDB" id="A0A0F9Z3P7"/>
<dbReference type="InterPro" id="IPR027417">
    <property type="entry name" value="P-loop_NTPase"/>
</dbReference>
<dbReference type="PROSITE" id="PS00676">
    <property type="entry name" value="SIGMA54_INTERACT_2"/>
    <property type="match status" value="1"/>
</dbReference>
<evidence type="ECO:0000256" key="3">
    <source>
        <dbReference type="ARBA" id="ARBA00023015"/>
    </source>
</evidence>
<keyword evidence="3" id="KW-0805">Transcription regulation</keyword>
<dbReference type="SUPFAM" id="SSF52540">
    <property type="entry name" value="P-loop containing nucleoside triphosphate hydrolases"/>
    <property type="match status" value="1"/>
</dbReference>
<dbReference type="InterPro" id="IPR002197">
    <property type="entry name" value="HTH_Fis"/>
</dbReference>
<evidence type="ECO:0000259" key="5">
    <source>
        <dbReference type="PROSITE" id="PS50045"/>
    </source>
</evidence>
<accession>A0A0F9Z3P7</accession>
<dbReference type="InterPro" id="IPR025943">
    <property type="entry name" value="Sigma_54_int_dom_ATP-bd_2"/>
</dbReference>
<comment type="caution">
    <text evidence="6">The sequence shown here is derived from an EMBL/GenBank/DDBJ whole genome shotgun (WGS) entry which is preliminary data.</text>
</comment>
<evidence type="ECO:0000313" key="6">
    <source>
        <dbReference type="EMBL" id="KKO11769.1"/>
    </source>
</evidence>
<dbReference type="FunFam" id="3.40.50.300:FF:000006">
    <property type="entry name" value="DNA-binding transcriptional regulator NtrC"/>
    <property type="match status" value="1"/>
</dbReference>
<evidence type="ECO:0000256" key="2">
    <source>
        <dbReference type="ARBA" id="ARBA00022840"/>
    </source>
</evidence>
<organism evidence="6">
    <name type="scientific">marine sediment metagenome</name>
    <dbReference type="NCBI Taxonomy" id="412755"/>
    <lineage>
        <taxon>unclassified sequences</taxon>
        <taxon>metagenomes</taxon>
        <taxon>ecological metagenomes</taxon>
    </lineage>
</organism>
<evidence type="ECO:0000256" key="4">
    <source>
        <dbReference type="ARBA" id="ARBA00023163"/>
    </source>
</evidence>
<dbReference type="Pfam" id="PF00158">
    <property type="entry name" value="Sigma54_activat"/>
    <property type="match status" value="1"/>
</dbReference>
<dbReference type="InterPro" id="IPR002078">
    <property type="entry name" value="Sigma_54_int"/>
</dbReference>
<protein>
    <recommendedName>
        <fullName evidence="5">Sigma-54 factor interaction domain-containing protein</fullName>
    </recommendedName>
</protein>